<dbReference type="PANTHER" id="PTHR33840:SF2">
    <property type="entry name" value="TLE1 PHOSPHOLIPASE DOMAIN-CONTAINING PROTEIN"/>
    <property type="match status" value="1"/>
</dbReference>
<name>A0AA39NI42_ARMTA</name>
<dbReference type="Proteomes" id="UP001175211">
    <property type="component" value="Unassembled WGS sequence"/>
</dbReference>
<accession>A0AA39NI42</accession>
<dbReference type="Pfam" id="PF09994">
    <property type="entry name" value="T6SS_Tle1-like_cat"/>
    <property type="match status" value="1"/>
</dbReference>
<evidence type="ECO:0000313" key="3">
    <source>
        <dbReference type="EMBL" id="KAK0466044.1"/>
    </source>
</evidence>
<keyword evidence="4" id="KW-1185">Reference proteome</keyword>
<dbReference type="InterPro" id="IPR018712">
    <property type="entry name" value="Tle1-like_cat"/>
</dbReference>
<reference evidence="3" key="1">
    <citation type="submission" date="2023-06" db="EMBL/GenBank/DDBJ databases">
        <authorList>
            <consortium name="Lawrence Berkeley National Laboratory"/>
            <person name="Ahrendt S."/>
            <person name="Sahu N."/>
            <person name="Indic B."/>
            <person name="Wong-Bajracharya J."/>
            <person name="Merenyi Z."/>
            <person name="Ke H.-M."/>
            <person name="Monk M."/>
            <person name="Kocsube S."/>
            <person name="Drula E."/>
            <person name="Lipzen A."/>
            <person name="Balint B."/>
            <person name="Henrissat B."/>
            <person name="Andreopoulos B."/>
            <person name="Martin F.M."/>
            <person name="Harder C.B."/>
            <person name="Rigling D."/>
            <person name="Ford K.L."/>
            <person name="Foster G.D."/>
            <person name="Pangilinan J."/>
            <person name="Papanicolaou A."/>
            <person name="Barry K."/>
            <person name="LaButti K."/>
            <person name="Viragh M."/>
            <person name="Koriabine M."/>
            <person name="Yan M."/>
            <person name="Riley R."/>
            <person name="Champramary S."/>
            <person name="Plett K.L."/>
            <person name="Tsai I.J."/>
            <person name="Slot J."/>
            <person name="Sipos G."/>
            <person name="Plett J."/>
            <person name="Nagy L.G."/>
            <person name="Grigoriev I.V."/>
        </authorList>
    </citation>
    <scope>NUCLEOTIDE SEQUENCE</scope>
    <source>
        <strain evidence="3">CCBAS 213</strain>
    </source>
</reference>
<evidence type="ECO:0000259" key="2">
    <source>
        <dbReference type="Pfam" id="PF09994"/>
    </source>
</evidence>
<dbReference type="AlphaFoldDB" id="A0AA39NI42"/>
<organism evidence="3 4">
    <name type="scientific">Armillaria tabescens</name>
    <name type="common">Ringless honey mushroom</name>
    <name type="synonym">Agaricus tabescens</name>
    <dbReference type="NCBI Taxonomy" id="1929756"/>
    <lineage>
        <taxon>Eukaryota</taxon>
        <taxon>Fungi</taxon>
        <taxon>Dikarya</taxon>
        <taxon>Basidiomycota</taxon>
        <taxon>Agaricomycotina</taxon>
        <taxon>Agaricomycetes</taxon>
        <taxon>Agaricomycetidae</taxon>
        <taxon>Agaricales</taxon>
        <taxon>Marasmiineae</taxon>
        <taxon>Physalacriaceae</taxon>
        <taxon>Desarmillaria</taxon>
    </lineage>
</organism>
<sequence length="492" mass="55062">MSAPSSPSPSQSTAVHTRTNTAVDEYPEFQKSPSPDRDSSPAPSLEATIPPTHANRTLVLCFDGTGDQFDSDNSNVVNFFSLLKKDDPRTQLVYYQSGIGTYSIPEVASPIAAKLSRIVDSMIGIHLDAHVMDEAGDKICIFGFSRGAYTARALAGMIHKIGLLPRCNHQQVPFAYRMYSREDDIGWAQSTAFKKAFSIDVDIEFLGGSFPAVSPSPHQIRTCDISVMPYPWMSIASASYPPYGIVFTPQRPPNWVYNPGEMPKSKPEPQHQHSLKPHREKSLVEHEREYEANSTCHTDTPTDVEEVWFAGCHCDIGGGSVANDVRNNLARIPFRWMIRQCFLLNTGIMFHRELLKQFGLEPSMLYPVVKPRPPPITGAPLPVESSGDTVCEETEDLRDALSPMFDQLSLVPAWWILELLPAKVRYQKRDDTWGKTLTPHSLNRGQPRHIPRQDVQGVKVHRTVKLRMESEHVAGGKYEPKAGWTVEPTWVD</sequence>
<feature type="compositionally biased region" description="Low complexity" evidence="1">
    <location>
        <begin position="1"/>
        <end position="12"/>
    </location>
</feature>
<protein>
    <recommendedName>
        <fullName evidence="2">T6SS Phospholipase effector Tle1-like catalytic domain-containing protein</fullName>
    </recommendedName>
</protein>
<comment type="caution">
    <text evidence="3">The sequence shown here is derived from an EMBL/GenBank/DDBJ whole genome shotgun (WGS) entry which is preliminary data.</text>
</comment>
<evidence type="ECO:0000256" key="1">
    <source>
        <dbReference type="SAM" id="MobiDB-lite"/>
    </source>
</evidence>
<dbReference type="EMBL" id="JAUEPS010000004">
    <property type="protein sequence ID" value="KAK0466044.1"/>
    <property type="molecule type" value="Genomic_DNA"/>
</dbReference>
<feature type="compositionally biased region" description="Polar residues" evidence="1">
    <location>
        <begin position="13"/>
        <end position="22"/>
    </location>
</feature>
<proteinExistence type="predicted"/>
<feature type="domain" description="T6SS Phospholipase effector Tle1-like catalytic" evidence="2">
    <location>
        <begin position="56"/>
        <end position="340"/>
    </location>
</feature>
<dbReference type="GeneID" id="85352793"/>
<evidence type="ECO:0000313" key="4">
    <source>
        <dbReference type="Proteomes" id="UP001175211"/>
    </source>
</evidence>
<dbReference type="RefSeq" id="XP_060336871.1">
    <property type="nucleotide sequence ID" value="XM_060469245.1"/>
</dbReference>
<feature type="region of interest" description="Disordered" evidence="1">
    <location>
        <begin position="258"/>
        <end position="279"/>
    </location>
</feature>
<gene>
    <name evidence="3" type="ORF">EV420DRAFT_1474854</name>
</gene>
<feature type="region of interest" description="Disordered" evidence="1">
    <location>
        <begin position="1"/>
        <end position="49"/>
    </location>
</feature>
<dbReference type="PANTHER" id="PTHR33840">
    <property type="match status" value="1"/>
</dbReference>